<evidence type="ECO:0000313" key="1">
    <source>
        <dbReference type="EMBL" id="KAJ4374158.1"/>
    </source>
</evidence>
<dbReference type="InterPro" id="IPR035992">
    <property type="entry name" value="Ricin_B-like_lectins"/>
</dbReference>
<sequence length="119" mass="13096">MTTDFDPKTFYRFINTEITNYTASAGIFLDTNGAIGMDKSDAYSSENWQLFPQGGRYFIRNYDYGPGFQLGLTSENRGTPALYPRSGSVAQQWSIMKVDGGWQLANGLLGNGRMGLVGA</sequence>
<name>A0A9W8YDJ6_9PLEO</name>
<dbReference type="Gene3D" id="2.80.10.50">
    <property type="match status" value="1"/>
</dbReference>
<evidence type="ECO:0008006" key="3">
    <source>
        <dbReference type="Google" id="ProtNLM"/>
    </source>
</evidence>
<reference evidence="1" key="1">
    <citation type="submission" date="2022-10" db="EMBL/GenBank/DDBJ databases">
        <title>Tapping the CABI collections for fungal endophytes: first genome assemblies for Collariella, Neodidymelliopsis, Ascochyta clinopodiicola, Didymella pomorum, Didymosphaeria variabile, Neocosmospora piperis and Neocucurbitaria cava.</title>
        <authorList>
            <person name="Hill R."/>
        </authorList>
    </citation>
    <scope>NUCLEOTIDE SEQUENCE</scope>
    <source>
        <strain evidence="1">IMI 356814</strain>
    </source>
</reference>
<organism evidence="1 2">
    <name type="scientific">Neocucurbitaria cava</name>
    <dbReference type="NCBI Taxonomy" id="798079"/>
    <lineage>
        <taxon>Eukaryota</taxon>
        <taxon>Fungi</taxon>
        <taxon>Dikarya</taxon>
        <taxon>Ascomycota</taxon>
        <taxon>Pezizomycotina</taxon>
        <taxon>Dothideomycetes</taxon>
        <taxon>Pleosporomycetidae</taxon>
        <taxon>Pleosporales</taxon>
        <taxon>Pleosporineae</taxon>
        <taxon>Cucurbitariaceae</taxon>
        <taxon>Neocucurbitaria</taxon>
    </lineage>
</organism>
<accession>A0A9W8YDJ6</accession>
<keyword evidence="2" id="KW-1185">Reference proteome</keyword>
<dbReference type="Proteomes" id="UP001140560">
    <property type="component" value="Unassembled WGS sequence"/>
</dbReference>
<dbReference type="SUPFAM" id="SSF50370">
    <property type="entry name" value="Ricin B-like lectins"/>
    <property type="match status" value="1"/>
</dbReference>
<protein>
    <recommendedName>
        <fullName evidence="3">Ricin B lectin domain-containing protein</fullName>
    </recommendedName>
</protein>
<comment type="caution">
    <text evidence="1">The sequence shown here is derived from an EMBL/GenBank/DDBJ whole genome shotgun (WGS) entry which is preliminary data.</text>
</comment>
<evidence type="ECO:0000313" key="2">
    <source>
        <dbReference type="Proteomes" id="UP001140560"/>
    </source>
</evidence>
<proteinExistence type="predicted"/>
<gene>
    <name evidence="1" type="ORF">N0V83_002899</name>
</gene>
<dbReference type="EMBL" id="JAPEUY010000004">
    <property type="protein sequence ID" value="KAJ4374158.1"/>
    <property type="molecule type" value="Genomic_DNA"/>
</dbReference>
<dbReference type="OrthoDB" id="5344815at2759"/>
<dbReference type="AlphaFoldDB" id="A0A9W8YDJ6"/>